<dbReference type="InterPro" id="IPR035019">
    <property type="entry name" value="Spt6_SH2_N"/>
</dbReference>
<feature type="compositionally biased region" description="Basic and acidic residues" evidence="2">
    <location>
        <begin position="1349"/>
        <end position="1358"/>
    </location>
</feature>
<feature type="domain" description="CCHC-type" evidence="3">
    <location>
        <begin position="1506"/>
        <end position="1521"/>
    </location>
</feature>
<dbReference type="GO" id="GO:0042393">
    <property type="term" value="F:histone binding"/>
    <property type="evidence" value="ECO:0007669"/>
    <property type="project" value="TreeGrafter"/>
</dbReference>
<dbReference type="PROSITE" id="PS50158">
    <property type="entry name" value="ZF_CCHC"/>
    <property type="match status" value="6"/>
</dbReference>
<dbReference type="EMBL" id="CAJZBQ010000033">
    <property type="protein sequence ID" value="CAG9322903.1"/>
    <property type="molecule type" value="Genomic_DNA"/>
</dbReference>
<dbReference type="CDD" id="cd09918">
    <property type="entry name" value="SH2_Nterm_SPT6_like"/>
    <property type="match status" value="1"/>
</dbReference>
<proteinExistence type="predicted"/>
<dbReference type="Gene3D" id="4.10.60.10">
    <property type="entry name" value="Zinc finger, CCHC-type"/>
    <property type="match status" value="6"/>
</dbReference>
<reference evidence="4" key="1">
    <citation type="submission" date="2021-09" db="EMBL/GenBank/DDBJ databases">
        <authorList>
            <consortium name="AG Swart"/>
            <person name="Singh M."/>
            <person name="Singh A."/>
            <person name="Seah K."/>
            <person name="Emmerich C."/>
        </authorList>
    </citation>
    <scope>NUCLEOTIDE SEQUENCE</scope>
    <source>
        <strain evidence="4">ATCC30299</strain>
    </source>
</reference>
<comment type="caution">
    <text evidence="4">The sequence shown here is derived from an EMBL/GenBank/DDBJ whole genome shotgun (WGS) entry which is preliminary data.</text>
</comment>
<feature type="compositionally biased region" description="Low complexity" evidence="2">
    <location>
        <begin position="1697"/>
        <end position="1714"/>
    </location>
</feature>
<dbReference type="SUPFAM" id="SSF55550">
    <property type="entry name" value="SH2 domain"/>
    <property type="match status" value="1"/>
</dbReference>
<keyword evidence="1" id="KW-0862">Zinc</keyword>
<feature type="region of interest" description="Disordered" evidence="2">
    <location>
        <begin position="1294"/>
        <end position="1525"/>
    </location>
</feature>
<keyword evidence="1" id="KW-0479">Metal-binding</keyword>
<dbReference type="GO" id="GO:0008023">
    <property type="term" value="C:transcription elongation factor complex"/>
    <property type="evidence" value="ECO:0007669"/>
    <property type="project" value="TreeGrafter"/>
</dbReference>
<evidence type="ECO:0000256" key="1">
    <source>
        <dbReference type="PROSITE-ProRule" id="PRU00047"/>
    </source>
</evidence>
<feature type="domain" description="CCHC-type" evidence="3">
    <location>
        <begin position="1530"/>
        <end position="1545"/>
    </location>
</feature>
<evidence type="ECO:0000313" key="5">
    <source>
        <dbReference type="Proteomes" id="UP001162131"/>
    </source>
</evidence>
<dbReference type="GO" id="GO:0003676">
    <property type="term" value="F:nucleic acid binding"/>
    <property type="evidence" value="ECO:0007669"/>
    <property type="project" value="InterPro"/>
</dbReference>
<dbReference type="Gene3D" id="3.30.505.10">
    <property type="entry name" value="SH2 domain"/>
    <property type="match status" value="2"/>
</dbReference>
<feature type="compositionally biased region" description="Low complexity" evidence="2">
    <location>
        <begin position="1725"/>
        <end position="1742"/>
    </location>
</feature>
<dbReference type="InterPro" id="IPR001878">
    <property type="entry name" value="Znf_CCHC"/>
</dbReference>
<feature type="domain" description="CCHC-type" evidence="3">
    <location>
        <begin position="1602"/>
        <end position="1617"/>
    </location>
</feature>
<feature type="region of interest" description="Disordered" evidence="2">
    <location>
        <begin position="1"/>
        <end position="45"/>
    </location>
</feature>
<feature type="compositionally biased region" description="Basic and acidic residues" evidence="2">
    <location>
        <begin position="36"/>
        <end position="45"/>
    </location>
</feature>
<keyword evidence="1" id="KW-0863">Zinc-finger</keyword>
<accession>A0AAU9JBN4</accession>
<feature type="compositionally biased region" description="Polar residues" evidence="2">
    <location>
        <begin position="1810"/>
        <end position="1829"/>
    </location>
</feature>
<dbReference type="GO" id="GO:0008270">
    <property type="term" value="F:zinc ion binding"/>
    <property type="evidence" value="ECO:0007669"/>
    <property type="project" value="UniProtKB-KW"/>
</dbReference>
<dbReference type="SUPFAM" id="SSF158832">
    <property type="entry name" value="Tex N-terminal region-like"/>
    <property type="match status" value="1"/>
</dbReference>
<evidence type="ECO:0000313" key="4">
    <source>
        <dbReference type="EMBL" id="CAG9322903.1"/>
    </source>
</evidence>
<dbReference type="Gene3D" id="1.10.150.850">
    <property type="entry name" value="Spt6, helix-hairpin-helix domain"/>
    <property type="match status" value="1"/>
</dbReference>
<feature type="compositionally biased region" description="Polar residues" evidence="2">
    <location>
        <begin position="1294"/>
        <end position="1322"/>
    </location>
</feature>
<feature type="domain" description="CCHC-type" evidence="3">
    <location>
        <begin position="1554"/>
        <end position="1569"/>
    </location>
</feature>
<dbReference type="InterPro" id="IPR017072">
    <property type="entry name" value="TF_Spt6"/>
</dbReference>
<gene>
    <name evidence="4" type="ORF">BSTOLATCC_MIC32809</name>
</gene>
<dbReference type="InterPro" id="IPR023323">
    <property type="entry name" value="Tex-like_dom_sf"/>
</dbReference>
<dbReference type="InterPro" id="IPR037027">
    <property type="entry name" value="YqgF/RNaseH-like_dom_sf"/>
</dbReference>
<dbReference type="Proteomes" id="UP001162131">
    <property type="component" value="Unassembled WGS sequence"/>
</dbReference>
<feature type="compositionally biased region" description="Polar residues" evidence="2">
    <location>
        <begin position="1471"/>
        <end position="1480"/>
    </location>
</feature>
<dbReference type="SUPFAM" id="SSF57756">
    <property type="entry name" value="Retrovirus zinc finger-like domains"/>
    <property type="match status" value="3"/>
</dbReference>
<dbReference type="Pfam" id="PF14635">
    <property type="entry name" value="HHH_7"/>
    <property type="match status" value="1"/>
</dbReference>
<evidence type="ECO:0000256" key="2">
    <source>
        <dbReference type="SAM" id="MobiDB-lite"/>
    </source>
</evidence>
<dbReference type="Pfam" id="PF14633">
    <property type="entry name" value="SH2_2"/>
    <property type="match status" value="1"/>
</dbReference>
<dbReference type="Pfam" id="PF00098">
    <property type="entry name" value="zf-CCHC"/>
    <property type="match status" value="6"/>
</dbReference>
<dbReference type="PANTHER" id="PTHR10145:SF6">
    <property type="entry name" value="TRANSCRIPTION ELONGATION FACTOR SPT6"/>
    <property type="match status" value="1"/>
</dbReference>
<dbReference type="CDD" id="cd09928">
    <property type="entry name" value="SH2_Cterm_SPT6_like"/>
    <property type="match status" value="1"/>
</dbReference>
<name>A0AAU9JBN4_9CILI</name>
<keyword evidence="5" id="KW-1185">Reference proteome</keyword>
<dbReference type="PANTHER" id="PTHR10145">
    <property type="entry name" value="TRANSCRIPTION ELONGATION FACTOR SPT6"/>
    <property type="match status" value="1"/>
</dbReference>
<organism evidence="4 5">
    <name type="scientific">Blepharisma stoltei</name>
    <dbReference type="NCBI Taxonomy" id="1481888"/>
    <lineage>
        <taxon>Eukaryota</taxon>
        <taxon>Sar</taxon>
        <taxon>Alveolata</taxon>
        <taxon>Ciliophora</taxon>
        <taxon>Postciliodesmatophora</taxon>
        <taxon>Heterotrichea</taxon>
        <taxon>Heterotrichida</taxon>
        <taxon>Blepharismidae</taxon>
        <taxon>Blepharisma</taxon>
    </lineage>
</organism>
<feature type="compositionally biased region" description="Low complexity" evidence="2">
    <location>
        <begin position="1768"/>
        <end position="1809"/>
    </location>
</feature>
<feature type="domain" description="CCHC-type" evidence="3">
    <location>
        <begin position="1578"/>
        <end position="1593"/>
    </location>
</feature>
<feature type="compositionally biased region" description="Basic and acidic residues" evidence="2">
    <location>
        <begin position="1656"/>
        <end position="1666"/>
    </location>
</feature>
<dbReference type="InterPro" id="IPR036860">
    <property type="entry name" value="SH2_dom_sf"/>
</dbReference>
<dbReference type="GO" id="GO:0140673">
    <property type="term" value="P:transcription elongation-coupled chromatin remodeling"/>
    <property type="evidence" value="ECO:0007669"/>
    <property type="project" value="InterPro"/>
</dbReference>
<evidence type="ECO:0000259" key="3">
    <source>
        <dbReference type="PROSITE" id="PS50158"/>
    </source>
</evidence>
<dbReference type="GO" id="GO:0034728">
    <property type="term" value="P:nucleosome organization"/>
    <property type="evidence" value="ECO:0007669"/>
    <property type="project" value="TreeGrafter"/>
</dbReference>
<dbReference type="Pfam" id="PF17674">
    <property type="entry name" value="HHH_9"/>
    <property type="match status" value="1"/>
</dbReference>
<feature type="region of interest" description="Disordered" evidence="2">
    <location>
        <begin position="1632"/>
        <end position="1851"/>
    </location>
</feature>
<dbReference type="Gene3D" id="1.10.3500.10">
    <property type="entry name" value="Tex N-terminal region-like"/>
    <property type="match status" value="1"/>
</dbReference>
<dbReference type="InterPro" id="IPR023319">
    <property type="entry name" value="Tex-like_HTH_dom_sf"/>
</dbReference>
<dbReference type="Gene3D" id="1.10.10.2740">
    <property type="entry name" value="Spt6, Death-like domain"/>
    <property type="match status" value="1"/>
</dbReference>
<dbReference type="InterPro" id="IPR035018">
    <property type="entry name" value="Spt6_SH2_C"/>
</dbReference>
<feature type="compositionally biased region" description="Gly residues" evidence="2">
    <location>
        <begin position="1432"/>
        <end position="1443"/>
    </location>
</feature>
<feature type="compositionally biased region" description="Low complexity" evidence="2">
    <location>
        <begin position="1393"/>
        <end position="1402"/>
    </location>
</feature>
<sequence>MSSLQNPATKHAQPDSMAIYQEVNPETPQKRLRPAHASESDLKESLENLDLNSSIRSKTRAELEQKLFSDEAIPRKQAKIASDTESDVSMEPGEIPEHLGENFDVAAEIFGPAPEPGQAEARKIEFEPYDYISQYGTAEDIMLKQLDIPERLQISLKNREYPTEAELNLEEEWLLQRLLQKNPHGIKGAIKAKIHTFLLLYRVEKYEISFIYKYRLDVLKPEIETENDLLELWAWDKDWGFLYSTKQNLQNLLNSAAANGDALSKGRPLNDGDKVLVSETPGILPDCVSALLNSHSTNDYLLEINDLEAYIKAYVYTHQDGSRMLRKAYNPVQESRMNKLNEFAAKAGLSPSQISENLKQNKQVHKPLKPDLKPQGLAFKLRSPTFSEEIQVITNACNLMQAELSNFPAFRSFIREEYKKHVKIYTSPTEKGKTVLDVFHPFYGVKNLANGKPIDSWSPELWGQALKCESSDLIKIEFKLPWEDAKEDKIFNLVKGLYTTVTTESVESEWNQFRTEVLKLTFAQLYKEFEDSFKKQLLSKSEDWIIEQIQSKFSEMLNRPSYIVEGSNNPCVVSIVTDPDVKFLGQTAVVALKRNGDIIDIALLNTLMVRKPEELHETDKARYLKERSQFINLLLASKPNAIIIGANSLQSVQLRRSIGLLAEALTVDSFNEMEIGVEVDKAQLFSKTPLITMGDTNIAKLFATSQRSIKMCENHKVLTRMAISLGRSLQNPKAEILGLWNDPNELQIKYLSLHPLESLANEHKKLASMEIVAVCVCSHSGVDINEVMHKPHLYGLLSFIPGLGPVRAYSLIESIKHICGGTLTTRQEILTKRILPQRVCENACGFIKIPYELGKTNPLDSTRIHPEYYELAAIVSKSALNDEQVPDELLIHEILRSPQKMQELDLDYYAQMQAEKGFKNMKETLEFIVSELSSPFGNPKKRYFEPTPEELLYMCTNETPSTLKRGSVVQVMVLGYDERRECLRCLLECELEGIIEQRHLVEGRIPNEADLKKFVKGGKLTARIIEVTAKLRSQKDLFFKMKLSLLPDDIINHGKFINLTLDEAFIIEEGDWTEKTVMEDEQKTGQKYVPRVINHLKYRNVGMRTACDELSSKEIGDFIFRPSSRGQDHLTCTWKFYDYIYAHLDIIEEGKPSANMLGSRFRIGTEVYESLQDAVDRYIAPCEKLVREAITHPKFKETNSASLTVLENLISQEKTTRPTTVPYYFAVTPHYPQYFVLLYQKTDQIIKEFIKVKPKGLFFHEAYHPNMGFLISWFKRHCNDLSYLSQLSRSKPPNIDTSNAFLTQNKPPEQDENAQVVSQTPARTPGWGNATPYDKTPHIGAQEWSGGKDLTKTPRADEWGSTSNFESWGGEEKKQEASNSAPKNSGGWGGSSGASQPPAQSSGGWGGGNSSASQQSSGGWGGGGEENKQSSGGWGGSSQGGQSSGASWGGSQEKSGGSWGESSGESWGSSAPQVPSTNWGGSEDNDQSADRGSRGGRGGRGRGRGCFKCGQEGHMSKDCPNPGENKPKGCFKCGQEGHMSRECPNPGESKPKGCFKCGQEGHMSRECPNPGESKPKGCFKCGQEGHMSRECPNPGESKPKGCFKCGQEGHMSRECPNPGESKPKGCFKCGQEGHMSRDCPNPGENRGRGRGRGRGRRESGDNDRENSNSGSSGWADSGSSSAGWGSSGGSSGGWGDSGSTTQASSSGWGDAGSSTQASSGGWGGSTETTQSSSSSWGGSTTQPASSGGWGDSSTPAPTTSGGGGWGGSSSTSSQPTSSTPASSSWGNPPAEQAPASSSWNSAPAPQQSSWNSTPAQSNEKPGESNTSSWGAKPAESSGNSWGNSSSGSSWG</sequence>
<dbReference type="Gene3D" id="1.10.10.650">
    <property type="entry name" value="RuvA domain 2-like"/>
    <property type="match status" value="1"/>
</dbReference>
<feature type="compositionally biased region" description="Low complexity" evidence="2">
    <location>
        <begin position="1667"/>
        <end position="1684"/>
    </location>
</feature>
<dbReference type="InterPro" id="IPR042066">
    <property type="entry name" value="Spt6_death-like"/>
</dbReference>
<dbReference type="InterPro" id="IPR041692">
    <property type="entry name" value="HHH_9"/>
</dbReference>
<dbReference type="Gene3D" id="3.30.420.140">
    <property type="entry name" value="YqgF/RNase H-like domain"/>
    <property type="match status" value="1"/>
</dbReference>
<feature type="compositionally biased region" description="Low complexity" evidence="2">
    <location>
        <begin position="1444"/>
        <end position="1470"/>
    </location>
</feature>
<dbReference type="SMART" id="SM00343">
    <property type="entry name" value="ZnF_C2HC"/>
    <property type="match status" value="6"/>
</dbReference>
<dbReference type="InterPro" id="IPR035420">
    <property type="entry name" value="Spt6_SH2"/>
</dbReference>
<dbReference type="InterPro" id="IPR032706">
    <property type="entry name" value="Spt6_HHH"/>
</dbReference>
<protein>
    <recommendedName>
        <fullName evidence="3">CCHC-type domain-containing protein</fullName>
    </recommendedName>
</protein>
<feature type="compositionally biased region" description="Gly residues" evidence="2">
    <location>
        <begin position="1685"/>
        <end position="1696"/>
    </location>
</feature>
<feature type="domain" description="CCHC-type" evidence="3">
    <location>
        <begin position="1626"/>
        <end position="1641"/>
    </location>
</feature>
<dbReference type="InterPro" id="IPR036875">
    <property type="entry name" value="Znf_CCHC_sf"/>
</dbReference>
<feature type="compositionally biased region" description="Low complexity" evidence="2">
    <location>
        <begin position="1836"/>
        <end position="1851"/>
    </location>
</feature>
<dbReference type="GO" id="GO:0031491">
    <property type="term" value="F:nucleosome binding"/>
    <property type="evidence" value="ECO:0007669"/>
    <property type="project" value="TreeGrafter"/>
</dbReference>